<evidence type="ECO:0000313" key="2">
    <source>
        <dbReference type="Proteomes" id="UP000245910"/>
    </source>
</evidence>
<organism evidence="1 2">
    <name type="scientific">Fusarium venenatum</name>
    <dbReference type="NCBI Taxonomy" id="56646"/>
    <lineage>
        <taxon>Eukaryota</taxon>
        <taxon>Fungi</taxon>
        <taxon>Dikarya</taxon>
        <taxon>Ascomycota</taxon>
        <taxon>Pezizomycotina</taxon>
        <taxon>Sordariomycetes</taxon>
        <taxon>Hypocreomycetidae</taxon>
        <taxon>Hypocreales</taxon>
        <taxon>Nectriaceae</taxon>
        <taxon>Fusarium</taxon>
    </lineage>
</organism>
<sequence length="178" mass="19396">MPVFSSNTDMEIPGMDAEACASSADHLSSVKKFGRKWYAAGFEAGLAQATNEAEVRPTVAPTRKSEDSPDLIASLVARNEELEKELKGKDKGIVSFKKAAIDVRDYLVSAHNDMVSIIERSSGVVPDWLEKDLYNLALDLDTGKIQCAESIIKSWKEYLKPVSESHGSSGSSKLSKDN</sequence>
<protein>
    <submittedName>
        <fullName evidence="1">Uncharacterized protein</fullName>
    </submittedName>
</protein>
<proteinExistence type="predicted"/>
<evidence type="ECO:0000313" key="1">
    <source>
        <dbReference type="EMBL" id="CEI61314.1"/>
    </source>
</evidence>
<reference evidence="2" key="1">
    <citation type="submission" date="2014-10" db="EMBL/GenBank/DDBJ databases">
        <authorList>
            <person name="King R."/>
        </authorList>
    </citation>
    <scope>NUCLEOTIDE SEQUENCE [LARGE SCALE GENOMIC DNA]</scope>
    <source>
        <strain evidence="2">A3/5</strain>
    </source>
</reference>
<dbReference type="EMBL" id="LN649230">
    <property type="protein sequence ID" value="CEI61314.1"/>
    <property type="molecule type" value="Genomic_DNA"/>
</dbReference>
<dbReference type="AlphaFoldDB" id="A0A2L2SUW8"/>
<dbReference type="KEGG" id="fvn:FVRRES_05750"/>
<name>A0A2L2SUW8_9HYPO</name>
<keyword evidence="2" id="KW-1185">Reference proteome</keyword>
<dbReference type="RefSeq" id="XP_025585034.1">
    <property type="nucleotide sequence ID" value="XM_025734204.2"/>
</dbReference>
<dbReference type="OrthoDB" id="5104725at2759"/>
<accession>A0A2L2SUW8</accession>
<dbReference type="GeneID" id="37257389"/>
<dbReference type="Proteomes" id="UP000245910">
    <property type="component" value="Chromosome II"/>
</dbReference>